<dbReference type="Proteomes" id="UP000020218">
    <property type="component" value="Unassembled WGS sequence"/>
</dbReference>
<keyword evidence="3" id="KW-1185">Reference proteome</keyword>
<gene>
    <name evidence="2" type="ORF">AW08_02084</name>
</gene>
<organism evidence="2 3">
    <name type="scientific">Candidatus Accumulibacter adjunctus</name>
    <dbReference type="NCBI Taxonomy" id="1454001"/>
    <lineage>
        <taxon>Bacteria</taxon>
        <taxon>Pseudomonadati</taxon>
        <taxon>Pseudomonadota</taxon>
        <taxon>Betaproteobacteria</taxon>
        <taxon>Candidatus Accumulibacter</taxon>
    </lineage>
</organism>
<dbReference type="EMBL" id="JFAX01000011">
    <property type="protein sequence ID" value="EXI67249.1"/>
    <property type="molecule type" value="Genomic_DNA"/>
</dbReference>
<protein>
    <submittedName>
        <fullName evidence="2">ABC-type transport system involved in multi-copper enzyme maturation, permease component</fullName>
    </submittedName>
</protein>
<keyword evidence="1" id="KW-0812">Transmembrane</keyword>
<reference evidence="2" key="1">
    <citation type="submission" date="2014-02" db="EMBL/GenBank/DDBJ databases">
        <title>Expanding our view of genomic diversity in Candidatus Accumulibacter clades.</title>
        <authorList>
            <person name="Skennerton C.T."/>
            <person name="Barr J.J."/>
            <person name="Slater F.R."/>
            <person name="Bond P.L."/>
            <person name="Tyson G.W."/>
        </authorList>
    </citation>
    <scope>NUCLEOTIDE SEQUENCE [LARGE SCALE GENOMIC DNA]</scope>
</reference>
<dbReference type="PANTHER" id="PTHR43471">
    <property type="entry name" value="ABC TRANSPORTER PERMEASE"/>
    <property type="match status" value="1"/>
</dbReference>
<dbReference type="PANTHER" id="PTHR43471:SF10">
    <property type="entry name" value="SLL1107 PROTEIN"/>
    <property type="match status" value="1"/>
</dbReference>
<accession>A0A011PLP8</accession>
<feature type="transmembrane region" description="Helical" evidence="1">
    <location>
        <begin position="61"/>
        <end position="78"/>
    </location>
</feature>
<sequence length="278" mass="29890">MRRAPLFFLATMLEFVLSGLRAGLRGRSFQAVFILGVLMIGIAYLSGFFSPRHPKTVALDVGFSAVRFSLVLLNLFWVQELVAREIDRRVILFSLAYPVSRASFLAGRFLALFLLTILAAVVLGLLLLLAVLLVGGGYVQEFDVSLGAPFWSAIAGFALDAAVVGAFSLCIAALSTVSVLPLALGAAFAVAGKALGATIDYLARGADGDEELVASYDPLVGFVRWLLPDLSRLDWREWAMYQLAPGGDAVFWSVTMAIAYIGVLLAAASLVFARREFS</sequence>
<feature type="transmembrane region" description="Helical" evidence="1">
    <location>
        <begin position="150"/>
        <end position="174"/>
    </location>
</feature>
<proteinExistence type="predicted"/>
<feature type="transmembrane region" description="Helical" evidence="1">
    <location>
        <begin position="250"/>
        <end position="273"/>
    </location>
</feature>
<comment type="caution">
    <text evidence="2">The sequence shown here is derived from an EMBL/GenBank/DDBJ whole genome shotgun (WGS) entry which is preliminary data.</text>
</comment>
<feature type="transmembrane region" description="Helical" evidence="1">
    <location>
        <begin position="31"/>
        <end position="49"/>
    </location>
</feature>
<dbReference type="AlphaFoldDB" id="A0A011PLP8"/>
<name>A0A011PLP8_9PROT</name>
<keyword evidence="1" id="KW-1133">Transmembrane helix</keyword>
<dbReference type="STRING" id="1454001.AW08_02084"/>
<evidence type="ECO:0000313" key="2">
    <source>
        <dbReference type="EMBL" id="EXI67249.1"/>
    </source>
</evidence>
<evidence type="ECO:0000313" key="3">
    <source>
        <dbReference type="Proteomes" id="UP000020218"/>
    </source>
</evidence>
<dbReference type="PATRIC" id="fig|1454001.3.peg.2129"/>
<keyword evidence="1" id="KW-0472">Membrane</keyword>
<evidence type="ECO:0000256" key="1">
    <source>
        <dbReference type="SAM" id="Phobius"/>
    </source>
</evidence>
<feature type="transmembrane region" description="Helical" evidence="1">
    <location>
        <begin position="117"/>
        <end position="138"/>
    </location>
</feature>